<organism evidence="2 3">
    <name type="scientific">Hibiscus trionum</name>
    <name type="common">Flower of an hour</name>
    <dbReference type="NCBI Taxonomy" id="183268"/>
    <lineage>
        <taxon>Eukaryota</taxon>
        <taxon>Viridiplantae</taxon>
        <taxon>Streptophyta</taxon>
        <taxon>Embryophyta</taxon>
        <taxon>Tracheophyta</taxon>
        <taxon>Spermatophyta</taxon>
        <taxon>Magnoliopsida</taxon>
        <taxon>eudicotyledons</taxon>
        <taxon>Gunneridae</taxon>
        <taxon>Pentapetalae</taxon>
        <taxon>rosids</taxon>
        <taxon>malvids</taxon>
        <taxon>Malvales</taxon>
        <taxon>Malvaceae</taxon>
        <taxon>Malvoideae</taxon>
        <taxon>Hibiscus</taxon>
    </lineage>
</organism>
<dbReference type="Proteomes" id="UP001165190">
    <property type="component" value="Unassembled WGS sequence"/>
</dbReference>
<feature type="region of interest" description="Disordered" evidence="1">
    <location>
        <begin position="1"/>
        <end position="50"/>
    </location>
</feature>
<dbReference type="AlphaFoldDB" id="A0A9W7HW82"/>
<feature type="compositionally biased region" description="Basic and acidic residues" evidence="1">
    <location>
        <begin position="1"/>
        <end position="13"/>
    </location>
</feature>
<comment type="caution">
    <text evidence="2">The sequence shown here is derived from an EMBL/GenBank/DDBJ whole genome shotgun (WGS) entry which is preliminary data.</text>
</comment>
<protein>
    <submittedName>
        <fullName evidence="2">Uncharacterized protein</fullName>
    </submittedName>
</protein>
<evidence type="ECO:0000313" key="2">
    <source>
        <dbReference type="EMBL" id="GMI83828.1"/>
    </source>
</evidence>
<keyword evidence="3" id="KW-1185">Reference proteome</keyword>
<dbReference type="EMBL" id="BSYR01000019">
    <property type="protein sequence ID" value="GMI83828.1"/>
    <property type="molecule type" value="Genomic_DNA"/>
</dbReference>
<reference evidence="2" key="1">
    <citation type="submission" date="2023-05" db="EMBL/GenBank/DDBJ databases">
        <title>Genome and transcriptome analyses reveal genes involved in the formation of fine ridges on petal epidermal cells in Hibiscus trionum.</title>
        <authorList>
            <person name="Koshimizu S."/>
            <person name="Masuda S."/>
            <person name="Ishii T."/>
            <person name="Shirasu K."/>
            <person name="Hoshino A."/>
            <person name="Arita M."/>
        </authorList>
    </citation>
    <scope>NUCLEOTIDE SEQUENCE</scope>
    <source>
        <strain evidence="2">Hamamatsu line</strain>
    </source>
</reference>
<evidence type="ECO:0000313" key="3">
    <source>
        <dbReference type="Proteomes" id="UP001165190"/>
    </source>
</evidence>
<accession>A0A9W7HW82</accession>
<proteinExistence type="predicted"/>
<gene>
    <name evidence="2" type="ORF">HRI_002052100</name>
</gene>
<evidence type="ECO:0000256" key="1">
    <source>
        <dbReference type="SAM" id="MobiDB-lite"/>
    </source>
</evidence>
<name>A0A9W7HW82_HIBTR</name>
<sequence length="112" mass="12172">MDENPKRPLRDINGRVSSGAIKKTISKTSTRSGGSANGLARKNGKLKKGDIANSKDVDLTRWVNNMDKELSLMGDSSSGAVPLGTEKQSYHESGIHWVENSAFEGDPRRSDQ</sequence>
<feature type="region of interest" description="Disordered" evidence="1">
    <location>
        <begin position="92"/>
        <end position="112"/>
    </location>
</feature>